<feature type="transmembrane region" description="Helical" evidence="6">
    <location>
        <begin position="89"/>
        <end position="110"/>
    </location>
</feature>
<keyword evidence="3 6" id="KW-0812">Transmembrane</keyword>
<evidence type="ECO:0000256" key="1">
    <source>
        <dbReference type="ARBA" id="ARBA00004651"/>
    </source>
</evidence>
<dbReference type="EMBL" id="UINC01178053">
    <property type="protein sequence ID" value="SVD86010.1"/>
    <property type="molecule type" value="Genomic_DNA"/>
</dbReference>
<proteinExistence type="predicted"/>
<feature type="transmembrane region" description="Helical" evidence="6">
    <location>
        <begin position="152"/>
        <end position="170"/>
    </location>
</feature>
<dbReference type="GO" id="GO:0015297">
    <property type="term" value="F:antiporter activity"/>
    <property type="evidence" value="ECO:0007669"/>
    <property type="project" value="InterPro"/>
</dbReference>
<evidence type="ECO:0000256" key="2">
    <source>
        <dbReference type="ARBA" id="ARBA00022475"/>
    </source>
</evidence>
<evidence type="ECO:0000256" key="3">
    <source>
        <dbReference type="ARBA" id="ARBA00022692"/>
    </source>
</evidence>
<reference evidence="7" key="1">
    <citation type="submission" date="2018-05" db="EMBL/GenBank/DDBJ databases">
        <authorList>
            <person name="Lanie J.A."/>
            <person name="Ng W.-L."/>
            <person name="Kazmierczak K.M."/>
            <person name="Andrzejewski T.M."/>
            <person name="Davidsen T.M."/>
            <person name="Wayne K.J."/>
            <person name="Tettelin H."/>
            <person name="Glass J.I."/>
            <person name="Rusch D."/>
            <person name="Podicherti R."/>
            <person name="Tsui H.-C.T."/>
            <person name="Winkler M.E."/>
        </authorList>
    </citation>
    <scope>NUCLEOTIDE SEQUENCE</scope>
</reference>
<dbReference type="InterPro" id="IPR050833">
    <property type="entry name" value="Poly_Biosynth_Transport"/>
</dbReference>
<feature type="transmembrane region" description="Helical" evidence="6">
    <location>
        <begin position="116"/>
        <end position="140"/>
    </location>
</feature>
<organism evidence="7">
    <name type="scientific">marine metagenome</name>
    <dbReference type="NCBI Taxonomy" id="408172"/>
    <lineage>
        <taxon>unclassified sequences</taxon>
        <taxon>metagenomes</taxon>
        <taxon>ecological metagenomes</taxon>
    </lineage>
</organism>
<feature type="non-terminal residue" evidence="7">
    <location>
        <position position="1"/>
    </location>
</feature>
<sequence>YAPIMSQLHGKGDFREMSRLYKLVSRWLITFSIPISLVFILYPVKVMLLFGPDYMDSASVLVLLTIATFVQTAFGAAGPILSMSGYTRLVLWNSLGAFILNLVLNIILIPKFGIMGAAWATLISLTTLGLARIIEVQLILKLSFFSSRLYKPLLAGLVTLFCILSIRSFVMVYHTVVTLSVVFLFSILIYGFVLWFLKLEPEDKDFWSGLIILRGEKEQRP</sequence>
<dbReference type="PANTHER" id="PTHR30250">
    <property type="entry name" value="PST FAMILY PREDICTED COLANIC ACID TRANSPORTER"/>
    <property type="match status" value="1"/>
</dbReference>
<evidence type="ECO:0000256" key="4">
    <source>
        <dbReference type="ARBA" id="ARBA00022989"/>
    </source>
</evidence>
<comment type="subcellular location">
    <subcellularLocation>
        <location evidence="1">Cell membrane</location>
        <topology evidence="1">Multi-pass membrane protein</topology>
    </subcellularLocation>
</comment>
<feature type="transmembrane region" description="Helical" evidence="6">
    <location>
        <begin position="20"/>
        <end position="42"/>
    </location>
</feature>
<gene>
    <name evidence="7" type="ORF">METZ01_LOCUS438864</name>
</gene>
<evidence type="ECO:0000313" key="7">
    <source>
        <dbReference type="EMBL" id="SVD86010.1"/>
    </source>
</evidence>
<evidence type="ECO:0000256" key="6">
    <source>
        <dbReference type="SAM" id="Phobius"/>
    </source>
</evidence>
<dbReference type="AlphaFoldDB" id="A0A382YSG7"/>
<dbReference type="PANTHER" id="PTHR30250:SF11">
    <property type="entry name" value="O-ANTIGEN TRANSPORTER-RELATED"/>
    <property type="match status" value="1"/>
</dbReference>
<feature type="transmembrane region" description="Helical" evidence="6">
    <location>
        <begin position="176"/>
        <end position="197"/>
    </location>
</feature>
<keyword evidence="2" id="KW-1003">Cell membrane</keyword>
<feature type="transmembrane region" description="Helical" evidence="6">
    <location>
        <begin position="54"/>
        <end position="77"/>
    </location>
</feature>
<name>A0A382YSG7_9ZZZZ</name>
<dbReference type="Pfam" id="PF01554">
    <property type="entry name" value="MatE"/>
    <property type="match status" value="1"/>
</dbReference>
<dbReference type="GO" id="GO:0005886">
    <property type="term" value="C:plasma membrane"/>
    <property type="evidence" value="ECO:0007669"/>
    <property type="project" value="UniProtKB-SubCell"/>
</dbReference>
<dbReference type="InterPro" id="IPR002528">
    <property type="entry name" value="MATE_fam"/>
</dbReference>
<keyword evidence="5 6" id="KW-0472">Membrane</keyword>
<protein>
    <submittedName>
        <fullName evidence="7">Uncharacterized protein</fullName>
    </submittedName>
</protein>
<dbReference type="GO" id="GO:0042910">
    <property type="term" value="F:xenobiotic transmembrane transporter activity"/>
    <property type="evidence" value="ECO:0007669"/>
    <property type="project" value="InterPro"/>
</dbReference>
<keyword evidence="4 6" id="KW-1133">Transmembrane helix</keyword>
<accession>A0A382YSG7</accession>
<evidence type="ECO:0000256" key="5">
    <source>
        <dbReference type="ARBA" id="ARBA00023136"/>
    </source>
</evidence>